<accession>A0ABT1LQU5</accession>
<feature type="transmembrane region" description="Helical" evidence="2">
    <location>
        <begin position="6"/>
        <end position="24"/>
    </location>
</feature>
<gene>
    <name evidence="4" type="ORF">NFC73_13910</name>
</gene>
<dbReference type="PROSITE" id="PS50234">
    <property type="entry name" value="VWFA"/>
    <property type="match status" value="1"/>
</dbReference>
<protein>
    <submittedName>
        <fullName evidence="4">VWA domain-containing protein</fullName>
    </submittedName>
</protein>
<dbReference type="RefSeq" id="WP_254751122.1">
    <property type="nucleotide sequence ID" value="NZ_JANCLV010000009.1"/>
</dbReference>
<evidence type="ECO:0000256" key="1">
    <source>
        <dbReference type="SAM" id="MobiDB-lite"/>
    </source>
</evidence>
<dbReference type="SMART" id="SM00327">
    <property type="entry name" value="VWA"/>
    <property type="match status" value="1"/>
</dbReference>
<feature type="transmembrane region" description="Helical" evidence="2">
    <location>
        <begin position="59"/>
        <end position="79"/>
    </location>
</feature>
<dbReference type="InterPro" id="IPR002035">
    <property type="entry name" value="VWF_A"/>
</dbReference>
<keyword evidence="5" id="KW-1185">Reference proteome</keyword>
<evidence type="ECO:0000313" key="5">
    <source>
        <dbReference type="Proteomes" id="UP001524318"/>
    </source>
</evidence>
<keyword evidence="2" id="KW-0812">Transmembrane</keyword>
<proteinExistence type="predicted"/>
<feature type="region of interest" description="Disordered" evidence="1">
    <location>
        <begin position="200"/>
        <end position="222"/>
    </location>
</feature>
<name>A0ABT1LQU5_9MICC</name>
<evidence type="ECO:0000259" key="3">
    <source>
        <dbReference type="PROSITE" id="PS50234"/>
    </source>
</evidence>
<reference evidence="4 5" key="1">
    <citation type="submission" date="2022-06" db="EMBL/GenBank/DDBJ databases">
        <title>Pseudarthrobacter sp. strain RMG13 Genome sequencing and assembly.</title>
        <authorList>
            <person name="Kim I."/>
        </authorList>
    </citation>
    <scope>NUCLEOTIDE SEQUENCE [LARGE SCALE GENOMIC DNA]</scope>
    <source>
        <strain evidence="4 5">RMG13</strain>
    </source>
</reference>
<dbReference type="EMBL" id="JANCLV010000009">
    <property type="protein sequence ID" value="MCP9000810.1"/>
    <property type="molecule type" value="Genomic_DNA"/>
</dbReference>
<comment type="caution">
    <text evidence="4">The sequence shown here is derived from an EMBL/GenBank/DDBJ whole genome shotgun (WGS) entry which is preliminary data.</text>
</comment>
<keyword evidence="2" id="KW-1133">Transmembrane helix</keyword>
<dbReference type="SUPFAM" id="SSF53300">
    <property type="entry name" value="vWA-like"/>
    <property type="match status" value="1"/>
</dbReference>
<dbReference type="Gene3D" id="3.40.50.410">
    <property type="entry name" value="von Willebrand factor, type A domain"/>
    <property type="match status" value="1"/>
</dbReference>
<evidence type="ECO:0000313" key="4">
    <source>
        <dbReference type="EMBL" id="MCP9000810.1"/>
    </source>
</evidence>
<dbReference type="InterPro" id="IPR036465">
    <property type="entry name" value="vWFA_dom_sf"/>
</dbReference>
<sequence>MELMFWWLIPPALVIAALAGWRAYRPDRHTNARRRPVANADRLTALPEYQAALRRHRRWLAVAALAATTLLVSAVAAAARPVEMTTIQPEQRNRDIMLCLDTSGSMSGADAAVVQVFAELAKEFDGERIGLTVFDSSAVQVFPLTDDYAYVQEQLQLAQDAFEGSPGSAGFLDGTWNGRGSSLIGDGLASCVNGFPDTGATDARRAETGTSDNGNSDAGQRRSRSIVLATDNYLSGDPIFTLEQAAALAKERAVRVYALNPGDFDYGPGPGQPGARLRTAAEASGGAYHQLDSPDAVVDIVRSVQETEATAMKGASRAVVSDRPELPLTMALLSGLVLAGASWRLRP</sequence>
<dbReference type="Proteomes" id="UP001524318">
    <property type="component" value="Unassembled WGS sequence"/>
</dbReference>
<dbReference type="Pfam" id="PF13519">
    <property type="entry name" value="VWA_2"/>
    <property type="match status" value="1"/>
</dbReference>
<evidence type="ECO:0000256" key="2">
    <source>
        <dbReference type="SAM" id="Phobius"/>
    </source>
</evidence>
<keyword evidence="2" id="KW-0472">Membrane</keyword>
<organism evidence="4 5">
    <name type="scientific">Pseudarthrobacter humi</name>
    <dbReference type="NCBI Taxonomy" id="2952523"/>
    <lineage>
        <taxon>Bacteria</taxon>
        <taxon>Bacillati</taxon>
        <taxon>Actinomycetota</taxon>
        <taxon>Actinomycetes</taxon>
        <taxon>Micrococcales</taxon>
        <taxon>Micrococcaceae</taxon>
        <taxon>Pseudarthrobacter</taxon>
    </lineage>
</organism>
<feature type="compositionally biased region" description="Polar residues" evidence="1">
    <location>
        <begin position="208"/>
        <end position="218"/>
    </location>
</feature>
<feature type="domain" description="VWFA" evidence="3">
    <location>
        <begin position="95"/>
        <end position="304"/>
    </location>
</feature>